<evidence type="ECO:0000313" key="3">
    <source>
        <dbReference type="Proteomes" id="UP000054408"/>
    </source>
</evidence>
<gene>
    <name evidence="2" type="ORF">AMSG_00546</name>
</gene>
<protein>
    <submittedName>
        <fullName evidence="2">Uncharacterized protein</fullName>
    </submittedName>
</protein>
<organism evidence="2 3">
    <name type="scientific">Thecamonas trahens ATCC 50062</name>
    <dbReference type="NCBI Taxonomy" id="461836"/>
    <lineage>
        <taxon>Eukaryota</taxon>
        <taxon>Apusozoa</taxon>
        <taxon>Apusomonadida</taxon>
        <taxon>Apusomonadidae</taxon>
        <taxon>Thecamonas</taxon>
    </lineage>
</organism>
<dbReference type="AlphaFoldDB" id="A0A0L0D8V4"/>
<reference evidence="2 3" key="1">
    <citation type="submission" date="2010-05" db="EMBL/GenBank/DDBJ databases">
        <title>The Genome Sequence of Thecamonas trahens ATCC 50062.</title>
        <authorList>
            <consortium name="The Broad Institute Genome Sequencing Platform"/>
            <person name="Russ C."/>
            <person name="Cuomo C."/>
            <person name="Shea T."/>
            <person name="Young S.K."/>
            <person name="Zeng Q."/>
            <person name="Koehrsen M."/>
            <person name="Haas B."/>
            <person name="Borodovsky M."/>
            <person name="Guigo R."/>
            <person name="Alvarado L."/>
            <person name="Berlin A."/>
            <person name="Bochicchio J."/>
            <person name="Borenstein D."/>
            <person name="Chapman S."/>
            <person name="Chen Z."/>
            <person name="Freedman E."/>
            <person name="Gellesch M."/>
            <person name="Goldberg J."/>
            <person name="Griggs A."/>
            <person name="Gujja S."/>
            <person name="Heilman E."/>
            <person name="Heiman D."/>
            <person name="Hepburn T."/>
            <person name="Howarth C."/>
            <person name="Jen D."/>
            <person name="Larson L."/>
            <person name="Mehta T."/>
            <person name="Park D."/>
            <person name="Pearson M."/>
            <person name="Roberts A."/>
            <person name="Saif S."/>
            <person name="Shenoy N."/>
            <person name="Sisk P."/>
            <person name="Stolte C."/>
            <person name="Sykes S."/>
            <person name="Thomson T."/>
            <person name="Walk T."/>
            <person name="White J."/>
            <person name="Yandava C."/>
            <person name="Burger G."/>
            <person name="Gray M.W."/>
            <person name="Holland P.W.H."/>
            <person name="King N."/>
            <person name="Lang F.B.F."/>
            <person name="Roger A.J."/>
            <person name="Ruiz-Trillo I."/>
            <person name="Lander E."/>
            <person name="Nusbaum C."/>
        </authorList>
    </citation>
    <scope>NUCLEOTIDE SEQUENCE [LARGE SCALE GENOMIC DNA]</scope>
    <source>
        <strain evidence="2 3">ATCC 50062</strain>
    </source>
</reference>
<evidence type="ECO:0000256" key="1">
    <source>
        <dbReference type="SAM" id="MobiDB-lite"/>
    </source>
</evidence>
<proteinExistence type="predicted"/>
<feature type="compositionally biased region" description="Basic residues" evidence="1">
    <location>
        <begin position="9"/>
        <end position="21"/>
    </location>
</feature>
<keyword evidence="3" id="KW-1185">Reference proteome</keyword>
<dbReference type="RefSeq" id="XP_013762820.1">
    <property type="nucleotide sequence ID" value="XM_013907366.1"/>
</dbReference>
<accession>A0A0L0D8V4</accession>
<evidence type="ECO:0000313" key="2">
    <source>
        <dbReference type="EMBL" id="KNC48769.1"/>
    </source>
</evidence>
<sequence length="240" mass="25525">MAEAGEGGKKRKKGRRRKKGKSASSVAHLGLAKPVKVVSISVYDDDDVVRAAAVKALEDMQFLTLGKAMPSSPPKAFAAYTLPAQILEAAAADGTRVQTAASLARAHAESDAFDVSSSEARDGVVLALSSLEVKDILEIFSFIAAKQWTIVRKLARHGHHPALFKGIVCSRFADELWLTSVKVLVLHVMDAASTSFAGLLIYSTTDSFLLKVADRIAAMASASTVSEGDDWTAGLPLSLW</sequence>
<dbReference type="GeneID" id="25560349"/>
<dbReference type="EMBL" id="GL349434">
    <property type="protein sequence ID" value="KNC48769.1"/>
    <property type="molecule type" value="Genomic_DNA"/>
</dbReference>
<name>A0A0L0D8V4_THETB</name>
<feature type="region of interest" description="Disordered" evidence="1">
    <location>
        <begin position="1"/>
        <end position="27"/>
    </location>
</feature>
<dbReference type="Proteomes" id="UP000054408">
    <property type="component" value="Unassembled WGS sequence"/>
</dbReference>